<dbReference type="SUPFAM" id="SSF50494">
    <property type="entry name" value="Trypsin-like serine proteases"/>
    <property type="match status" value="1"/>
</dbReference>
<dbReference type="InterPro" id="IPR043504">
    <property type="entry name" value="Peptidase_S1_PA_chymotrypsin"/>
</dbReference>
<dbReference type="Gene3D" id="2.30.42.10">
    <property type="match status" value="1"/>
</dbReference>
<dbReference type="Proteomes" id="UP000214646">
    <property type="component" value="Unassembled WGS sequence"/>
</dbReference>
<evidence type="ECO:0000256" key="2">
    <source>
        <dbReference type="ARBA" id="ARBA00022670"/>
    </source>
</evidence>
<proteinExistence type="inferred from homology"/>
<dbReference type="InterPro" id="IPR036034">
    <property type="entry name" value="PDZ_sf"/>
</dbReference>
<dbReference type="SMART" id="SM00228">
    <property type="entry name" value="PDZ"/>
    <property type="match status" value="1"/>
</dbReference>
<keyword evidence="6" id="KW-1185">Reference proteome</keyword>
<dbReference type="PANTHER" id="PTHR22939:SF129">
    <property type="entry name" value="SERINE PROTEASE HTRA2, MITOCHONDRIAL"/>
    <property type="match status" value="1"/>
</dbReference>
<sequence length="290" mass="30873">MPATVGLIVGMSAGSGVIVNEDGLILTAAHVIGKPGTSLKVVLPDGTFVNGKSLGVNEKIDSGMVRITDKPPKDAKWPGAAEGRWPFAILGDSKGLKVGQWVIALGHPGGPKRDRPPPLRLGRFEAHNSEETALRTDCTLVGGDSGGPLYDLNGKVIGIHSRIGLFLENNMHVPAEAFKNEWEKLSKGEVVGKSSPNRVTFGWTLEEGEDTITVKSVDEGGPADKAGIKIGDTVLKINKEKVSTRDEIRVILTAFAPRDEIVVDVERGEKKLSLKVTLGSRGGPRPKSKQ</sequence>
<keyword evidence="2 5" id="KW-0645">Protease</keyword>
<dbReference type="SUPFAM" id="SSF50156">
    <property type="entry name" value="PDZ domain-like"/>
    <property type="match status" value="1"/>
</dbReference>
<gene>
    <name evidence="5" type="ORF">FRUB_00343</name>
</gene>
<evidence type="ECO:0000256" key="3">
    <source>
        <dbReference type="ARBA" id="ARBA00022801"/>
    </source>
</evidence>
<dbReference type="PANTHER" id="PTHR22939">
    <property type="entry name" value="SERINE PROTEASE FAMILY S1C HTRA-RELATED"/>
    <property type="match status" value="1"/>
</dbReference>
<protein>
    <submittedName>
        <fullName evidence="5">Serine protease, DegP/HtrA, do-like</fullName>
    </submittedName>
</protein>
<dbReference type="GO" id="GO:0004252">
    <property type="term" value="F:serine-type endopeptidase activity"/>
    <property type="evidence" value="ECO:0007669"/>
    <property type="project" value="InterPro"/>
</dbReference>
<evidence type="ECO:0000256" key="1">
    <source>
        <dbReference type="ARBA" id="ARBA00010541"/>
    </source>
</evidence>
<evidence type="ECO:0000313" key="6">
    <source>
        <dbReference type="Proteomes" id="UP000214646"/>
    </source>
</evidence>
<dbReference type="EMBL" id="NIDE01000001">
    <property type="protein sequence ID" value="OWK46644.1"/>
    <property type="molecule type" value="Genomic_DNA"/>
</dbReference>
<name>A0A225E4F7_9BACT</name>
<dbReference type="Pfam" id="PF13365">
    <property type="entry name" value="Trypsin_2"/>
    <property type="match status" value="1"/>
</dbReference>
<accession>A0A225E4F7</accession>
<dbReference type="PRINTS" id="PR00834">
    <property type="entry name" value="PROTEASES2C"/>
</dbReference>
<keyword evidence="3" id="KW-0378">Hydrolase</keyword>
<dbReference type="InterPro" id="IPR001940">
    <property type="entry name" value="Peptidase_S1C"/>
</dbReference>
<dbReference type="Gene3D" id="2.40.10.10">
    <property type="entry name" value="Trypsin-like serine proteases"/>
    <property type="match status" value="2"/>
</dbReference>
<reference evidence="6" key="1">
    <citation type="submission" date="2017-06" db="EMBL/GenBank/DDBJ databases">
        <title>Genome analysis of Fimbriiglobus ruber SP5, the first member of the order Planctomycetales with confirmed chitinolytic capability.</title>
        <authorList>
            <person name="Ravin N.V."/>
            <person name="Rakitin A.L."/>
            <person name="Ivanova A.A."/>
            <person name="Beletsky A.V."/>
            <person name="Kulichevskaya I.S."/>
            <person name="Mardanov A.V."/>
            <person name="Dedysh S.N."/>
        </authorList>
    </citation>
    <scope>NUCLEOTIDE SEQUENCE [LARGE SCALE GENOMIC DNA]</scope>
    <source>
        <strain evidence="6">SP5</strain>
    </source>
</reference>
<comment type="caution">
    <text evidence="5">The sequence shown here is derived from an EMBL/GenBank/DDBJ whole genome shotgun (WGS) entry which is preliminary data.</text>
</comment>
<dbReference type="Pfam" id="PF13180">
    <property type="entry name" value="PDZ_2"/>
    <property type="match status" value="1"/>
</dbReference>
<evidence type="ECO:0000259" key="4">
    <source>
        <dbReference type="PROSITE" id="PS50106"/>
    </source>
</evidence>
<dbReference type="AlphaFoldDB" id="A0A225E4F7"/>
<evidence type="ECO:0000313" key="5">
    <source>
        <dbReference type="EMBL" id="OWK46644.1"/>
    </source>
</evidence>
<dbReference type="InterPro" id="IPR009003">
    <property type="entry name" value="Peptidase_S1_PA"/>
</dbReference>
<feature type="domain" description="PDZ" evidence="4">
    <location>
        <begin position="189"/>
        <end position="269"/>
    </location>
</feature>
<dbReference type="GO" id="GO:0006508">
    <property type="term" value="P:proteolysis"/>
    <property type="evidence" value="ECO:0007669"/>
    <property type="project" value="UniProtKB-KW"/>
</dbReference>
<organism evidence="5 6">
    <name type="scientific">Fimbriiglobus ruber</name>
    <dbReference type="NCBI Taxonomy" id="1908690"/>
    <lineage>
        <taxon>Bacteria</taxon>
        <taxon>Pseudomonadati</taxon>
        <taxon>Planctomycetota</taxon>
        <taxon>Planctomycetia</taxon>
        <taxon>Gemmatales</taxon>
        <taxon>Gemmataceae</taxon>
        <taxon>Fimbriiglobus</taxon>
    </lineage>
</organism>
<comment type="similarity">
    <text evidence="1">Belongs to the peptidase S1C family.</text>
</comment>
<dbReference type="PROSITE" id="PS50106">
    <property type="entry name" value="PDZ"/>
    <property type="match status" value="1"/>
</dbReference>
<dbReference type="InterPro" id="IPR001478">
    <property type="entry name" value="PDZ"/>
</dbReference>